<dbReference type="AlphaFoldDB" id="A0A150MFV8"/>
<name>A0A150MFV8_9BACI</name>
<organism evidence="1 2">
    <name type="scientific">Caldibacillus debilis</name>
    <dbReference type="NCBI Taxonomy" id="301148"/>
    <lineage>
        <taxon>Bacteria</taxon>
        <taxon>Bacillati</taxon>
        <taxon>Bacillota</taxon>
        <taxon>Bacilli</taxon>
        <taxon>Bacillales</taxon>
        <taxon>Bacillaceae</taxon>
        <taxon>Caldibacillus</taxon>
    </lineage>
</organism>
<comment type="caution">
    <text evidence="1">The sequence shown here is derived from an EMBL/GenBank/DDBJ whole genome shotgun (WGS) entry which is preliminary data.</text>
</comment>
<gene>
    <name evidence="1" type="ORF">B4135_0985</name>
</gene>
<evidence type="ECO:0000313" key="1">
    <source>
        <dbReference type="EMBL" id="KYD23162.1"/>
    </source>
</evidence>
<proteinExistence type="predicted"/>
<reference evidence="1 2" key="1">
    <citation type="submission" date="2016-01" db="EMBL/GenBank/DDBJ databases">
        <title>Draft Genome Sequences of Seven Thermophilic Sporeformers Isolated from Foods.</title>
        <authorList>
            <person name="Berendsen E.M."/>
            <person name="Wells-Bennik M.H."/>
            <person name="Krawcyk A.O."/>
            <person name="De Jong A."/>
            <person name="Holsappel S."/>
            <person name="Eijlander R.T."/>
            <person name="Kuipers O.P."/>
        </authorList>
    </citation>
    <scope>NUCLEOTIDE SEQUENCE [LARGE SCALE GENOMIC DNA]</scope>
    <source>
        <strain evidence="1 2">B4135</strain>
    </source>
</reference>
<evidence type="ECO:0000313" key="2">
    <source>
        <dbReference type="Proteomes" id="UP000075683"/>
    </source>
</evidence>
<accession>A0A150MFV8</accession>
<protein>
    <submittedName>
        <fullName evidence="1">Uncharacterized protein</fullName>
    </submittedName>
</protein>
<dbReference type="STRING" id="301148.B4135_0985"/>
<dbReference type="EMBL" id="LQYT01000001">
    <property type="protein sequence ID" value="KYD23162.1"/>
    <property type="molecule type" value="Genomic_DNA"/>
</dbReference>
<sequence length="41" mass="4688">MNGSIFVLQNILVAQKQKFISVFFATHVVPLTVYFKKGILF</sequence>
<dbReference type="Proteomes" id="UP000075683">
    <property type="component" value="Unassembled WGS sequence"/>
</dbReference>